<dbReference type="OrthoDB" id="5823369at2"/>
<evidence type="ECO:0000256" key="1">
    <source>
        <dbReference type="SAM" id="SignalP"/>
    </source>
</evidence>
<gene>
    <name evidence="2" type="ORF">C9I89_10280</name>
</gene>
<accession>A0A2T3MYU4</accession>
<evidence type="ECO:0000313" key="2">
    <source>
        <dbReference type="EMBL" id="PSW05166.1"/>
    </source>
</evidence>
<dbReference type="GO" id="GO:0016740">
    <property type="term" value="F:transferase activity"/>
    <property type="evidence" value="ECO:0007669"/>
    <property type="project" value="UniProtKB-KW"/>
</dbReference>
<dbReference type="InterPro" id="IPR043519">
    <property type="entry name" value="NT_sf"/>
</dbReference>
<keyword evidence="3" id="KW-1185">Reference proteome</keyword>
<feature type="signal peptide" evidence="1">
    <location>
        <begin position="1"/>
        <end position="25"/>
    </location>
</feature>
<comment type="caution">
    <text evidence="2">The sequence shown here is derived from an EMBL/GenBank/DDBJ whole genome shotgun (WGS) entry which is preliminary data.</text>
</comment>
<dbReference type="Gene3D" id="3.30.460.10">
    <property type="entry name" value="Beta Polymerase, domain 2"/>
    <property type="match status" value="1"/>
</dbReference>
<protein>
    <submittedName>
        <fullName evidence="2">Phosphoribosylglycinamide formyltransferase</fullName>
    </submittedName>
</protein>
<dbReference type="EMBL" id="PYMC01000006">
    <property type="protein sequence ID" value="PSW05166.1"/>
    <property type="molecule type" value="Genomic_DNA"/>
</dbReference>
<organism evidence="2 3">
    <name type="scientific">Photobacterium lipolyticum</name>
    <dbReference type="NCBI Taxonomy" id="266810"/>
    <lineage>
        <taxon>Bacteria</taxon>
        <taxon>Pseudomonadati</taxon>
        <taxon>Pseudomonadota</taxon>
        <taxon>Gammaproteobacteria</taxon>
        <taxon>Vibrionales</taxon>
        <taxon>Vibrionaceae</taxon>
        <taxon>Photobacterium</taxon>
    </lineage>
</organism>
<keyword evidence="1" id="KW-0732">Signal</keyword>
<dbReference type="Proteomes" id="UP000240904">
    <property type="component" value="Unassembled WGS sequence"/>
</dbReference>
<name>A0A2T3MYU4_9GAMM</name>
<keyword evidence="2" id="KW-0808">Transferase</keyword>
<proteinExistence type="predicted"/>
<dbReference type="RefSeq" id="WP_107283266.1">
    <property type="nucleotide sequence ID" value="NZ_PYMC01000006.1"/>
</dbReference>
<reference evidence="2 3" key="1">
    <citation type="submission" date="2018-03" db="EMBL/GenBank/DDBJ databases">
        <title>Whole genome sequencing of Histamine producing bacteria.</title>
        <authorList>
            <person name="Butler K."/>
        </authorList>
    </citation>
    <scope>NUCLEOTIDE SEQUENCE [LARGE SCALE GENOMIC DNA]</scope>
    <source>
        <strain evidence="2 3">DSM 16190</strain>
    </source>
</reference>
<feature type="chain" id="PRO_5015761430" evidence="1">
    <location>
        <begin position="26"/>
        <end position="260"/>
    </location>
</feature>
<evidence type="ECO:0000313" key="3">
    <source>
        <dbReference type="Proteomes" id="UP000240904"/>
    </source>
</evidence>
<dbReference type="AlphaFoldDB" id="A0A2T3MYU4"/>
<sequence length="260" mass="29257">MIVKSALRTCFVLLCVLSRSPVATASLPADTDSDYELRSSSQGSKKSFQRSLSGLYSIPSWRQSHITQPYDDFDSLYQQGQQAQAELEQLIQQVSLSTDTQSQLPGIKSPTRAKYKISTELNGEVNRLTDLARGSLIASDIGSLVQAFELLSKKVTIVEVRNRFKLPATSGYRDLKMLVRLPQTQHVAEIQLHLQAISDIKNGAEHEIYERLQTIERTASSENRELNELEVSQVNSLRNISINLYQSVWQQYLQPVRAVS</sequence>
<dbReference type="SUPFAM" id="SSF81301">
    <property type="entry name" value="Nucleotidyltransferase"/>
    <property type="match status" value="1"/>
</dbReference>